<keyword evidence="3 7" id="KW-1133">Transmembrane helix</keyword>
<feature type="compositionally biased region" description="Low complexity" evidence="6">
    <location>
        <begin position="331"/>
        <end position="345"/>
    </location>
</feature>
<sequence length="422" mass="46271">MAKCDPTEQHLNALITAHNHGIILLMVAWFLACLLALCTAIRIKSRFRSQRLQDLPLSDDVIVVAASLCGLGATISISTAVDSGLGKKSCFLTSADLDQVQVKVFISTILVVLALSISKCSILLFLSHVAGTTLQRLGVLIIGIMVMVWTLAVMAGIIFECAMPRPWEIWTGKCIPMLPFWITATAVDIVIDITLVSLSAHMVWTSQLDFHGKALAFLIFSLRLVLIAASCIRLVYLERALSPAPDPAFSYIPYAITTQCHSTLTVIISCMSALKPLNNLLRAGRVSHTSKKRHSKHWSGTTIGGAPYESYTSFGTSSTHIIKEPLQSIQRSMSTPTSPAASRSSLHPTEDVLLPEVLMPKRYAKAPPRPPPPRDEERPDLSMFTRKTMFREPPSVTRLGSVREKVWERASRDTSLTARGVA</sequence>
<dbReference type="OrthoDB" id="3897607at2759"/>
<dbReference type="InterPro" id="IPR049326">
    <property type="entry name" value="Rhodopsin_dom_fungi"/>
</dbReference>
<accession>A0A8K0R3M4</accession>
<feature type="region of interest" description="Disordered" evidence="6">
    <location>
        <begin position="329"/>
        <end position="395"/>
    </location>
</feature>
<dbReference type="EMBL" id="JAGMVJ010000011">
    <property type="protein sequence ID" value="KAH7086400.1"/>
    <property type="molecule type" value="Genomic_DNA"/>
</dbReference>
<reference evidence="9" key="1">
    <citation type="journal article" date="2021" name="Nat. Commun.">
        <title>Genetic determinants of endophytism in the Arabidopsis root mycobiome.</title>
        <authorList>
            <person name="Mesny F."/>
            <person name="Miyauchi S."/>
            <person name="Thiergart T."/>
            <person name="Pickel B."/>
            <person name="Atanasova L."/>
            <person name="Karlsson M."/>
            <person name="Huettel B."/>
            <person name="Barry K.W."/>
            <person name="Haridas S."/>
            <person name="Chen C."/>
            <person name="Bauer D."/>
            <person name="Andreopoulos W."/>
            <person name="Pangilinan J."/>
            <person name="LaButti K."/>
            <person name="Riley R."/>
            <person name="Lipzen A."/>
            <person name="Clum A."/>
            <person name="Drula E."/>
            <person name="Henrissat B."/>
            <person name="Kohler A."/>
            <person name="Grigoriev I.V."/>
            <person name="Martin F.M."/>
            <person name="Hacquard S."/>
        </authorList>
    </citation>
    <scope>NUCLEOTIDE SEQUENCE</scope>
    <source>
        <strain evidence="9">MPI-SDFR-AT-0120</strain>
    </source>
</reference>
<dbReference type="PANTHER" id="PTHR33048">
    <property type="entry name" value="PTH11-LIKE INTEGRAL MEMBRANE PROTEIN (AFU_ORTHOLOGUE AFUA_5G11245)"/>
    <property type="match status" value="1"/>
</dbReference>
<evidence type="ECO:0000256" key="1">
    <source>
        <dbReference type="ARBA" id="ARBA00004141"/>
    </source>
</evidence>
<evidence type="ECO:0000256" key="2">
    <source>
        <dbReference type="ARBA" id="ARBA00022692"/>
    </source>
</evidence>
<feature type="transmembrane region" description="Helical" evidence="7">
    <location>
        <begin position="20"/>
        <end position="41"/>
    </location>
</feature>
<evidence type="ECO:0000256" key="4">
    <source>
        <dbReference type="ARBA" id="ARBA00023136"/>
    </source>
</evidence>
<dbReference type="Proteomes" id="UP000813461">
    <property type="component" value="Unassembled WGS sequence"/>
</dbReference>
<dbReference type="PROSITE" id="PS51257">
    <property type="entry name" value="PROKAR_LIPOPROTEIN"/>
    <property type="match status" value="1"/>
</dbReference>
<evidence type="ECO:0000313" key="9">
    <source>
        <dbReference type="EMBL" id="KAH7086400.1"/>
    </source>
</evidence>
<comment type="caution">
    <text evidence="9">The sequence shown here is derived from an EMBL/GenBank/DDBJ whole genome shotgun (WGS) entry which is preliminary data.</text>
</comment>
<dbReference type="InterPro" id="IPR052337">
    <property type="entry name" value="SAT4-like"/>
</dbReference>
<evidence type="ECO:0000256" key="3">
    <source>
        <dbReference type="ARBA" id="ARBA00022989"/>
    </source>
</evidence>
<comment type="subcellular location">
    <subcellularLocation>
        <location evidence="1">Membrane</location>
        <topology evidence="1">Multi-pass membrane protein</topology>
    </subcellularLocation>
</comment>
<dbReference type="GO" id="GO:0016020">
    <property type="term" value="C:membrane"/>
    <property type="evidence" value="ECO:0007669"/>
    <property type="project" value="UniProtKB-SubCell"/>
</dbReference>
<keyword evidence="4 7" id="KW-0472">Membrane</keyword>
<keyword evidence="2 7" id="KW-0812">Transmembrane</keyword>
<gene>
    <name evidence="9" type="ORF">FB567DRAFT_69870</name>
</gene>
<feature type="transmembrane region" description="Helical" evidence="7">
    <location>
        <begin position="101"/>
        <end position="125"/>
    </location>
</feature>
<dbReference type="PANTHER" id="PTHR33048:SF158">
    <property type="entry name" value="MEMBRANE PROTEIN PTH11-LIKE, PUTATIVE-RELATED"/>
    <property type="match status" value="1"/>
</dbReference>
<feature type="transmembrane region" description="Helical" evidence="7">
    <location>
        <begin position="215"/>
        <end position="236"/>
    </location>
</feature>
<protein>
    <recommendedName>
        <fullName evidence="8">Rhodopsin domain-containing protein</fullName>
    </recommendedName>
</protein>
<evidence type="ECO:0000313" key="10">
    <source>
        <dbReference type="Proteomes" id="UP000813461"/>
    </source>
</evidence>
<feature type="transmembrane region" description="Helical" evidence="7">
    <location>
        <begin position="61"/>
        <end position="81"/>
    </location>
</feature>
<evidence type="ECO:0000256" key="7">
    <source>
        <dbReference type="SAM" id="Phobius"/>
    </source>
</evidence>
<feature type="domain" description="Rhodopsin" evidence="8">
    <location>
        <begin position="56"/>
        <end position="277"/>
    </location>
</feature>
<comment type="similarity">
    <text evidence="5">Belongs to the SAT4 family.</text>
</comment>
<evidence type="ECO:0000259" key="8">
    <source>
        <dbReference type="Pfam" id="PF20684"/>
    </source>
</evidence>
<feature type="transmembrane region" description="Helical" evidence="7">
    <location>
        <begin position="137"/>
        <end position="159"/>
    </location>
</feature>
<evidence type="ECO:0000256" key="6">
    <source>
        <dbReference type="SAM" id="MobiDB-lite"/>
    </source>
</evidence>
<feature type="transmembrane region" description="Helical" evidence="7">
    <location>
        <begin position="179"/>
        <end position="203"/>
    </location>
</feature>
<dbReference type="AlphaFoldDB" id="A0A8K0R3M4"/>
<dbReference type="Pfam" id="PF20684">
    <property type="entry name" value="Fung_rhodopsin"/>
    <property type="match status" value="1"/>
</dbReference>
<keyword evidence="10" id="KW-1185">Reference proteome</keyword>
<organism evidence="9 10">
    <name type="scientific">Paraphoma chrysanthemicola</name>
    <dbReference type="NCBI Taxonomy" id="798071"/>
    <lineage>
        <taxon>Eukaryota</taxon>
        <taxon>Fungi</taxon>
        <taxon>Dikarya</taxon>
        <taxon>Ascomycota</taxon>
        <taxon>Pezizomycotina</taxon>
        <taxon>Dothideomycetes</taxon>
        <taxon>Pleosporomycetidae</taxon>
        <taxon>Pleosporales</taxon>
        <taxon>Pleosporineae</taxon>
        <taxon>Phaeosphaeriaceae</taxon>
        <taxon>Paraphoma</taxon>
    </lineage>
</organism>
<name>A0A8K0R3M4_9PLEO</name>
<evidence type="ECO:0000256" key="5">
    <source>
        <dbReference type="ARBA" id="ARBA00038359"/>
    </source>
</evidence>
<proteinExistence type="inferred from homology"/>